<dbReference type="InterPro" id="IPR039333">
    <property type="entry name" value="PYM1"/>
</dbReference>
<dbReference type="SUPFAM" id="SSF101931">
    <property type="entry name" value="Pym (Within the bgcn gene intron protein, WIBG), N-terminal domain"/>
    <property type="match status" value="1"/>
</dbReference>
<evidence type="ECO:0000256" key="1">
    <source>
        <dbReference type="ARBA" id="ARBA00009394"/>
    </source>
</evidence>
<keyword evidence="3" id="KW-0175">Coiled coil</keyword>
<evidence type="ECO:0000256" key="4">
    <source>
        <dbReference type="SAM" id="MobiDB-lite"/>
    </source>
</evidence>
<evidence type="ECO:0000313" key="7">
    <source>
        <dbReference type="WBParaSite" id="MBELARI_LOCUS16760"/>
    </source>
</evidence>
<dbReference type="WBParaSite" id="MBELARI_LOCUS16760">
    <property type="protein sequence ID" value="MBELARI_LOCUS16760"/>
    <property type="gene ID" value="MBELARI_LOCUS16760"/>
</dbReference>
<evidence type="ECO:0000256" key="3">
    <source>
        <dbReference type="SAM" id="Coils"/>
    </source>
</evidence>
<dbReference type="InterPro" id="IPR015362">
    <property type="entry name" value="WIBG_mago-bd"/>
</dbReference>
<dbReference type="SMART" id="SM01273">
    <property type="entry name" value="Mago-bind"/>
    <property type="match status" value="1"/>
</dbReference>
<keyword evidence="6" id="KW-1185">Reference proteome</keyword>
<comment type="similarity">
    <text evidence="1">Belongs to the pym family.</text>
</comment>
<sequence>MAAFIYGGFYRMDRLHPRKTTKSVGMASTSGSGSGDLRIKTNDGTFIASSQRPDGTWRKPRKVKEGYVPQEEQPKYMSKGRQAAEIPKQRFPVGMTPMAMAKGQMPTGPKKPIVAIEKASACITPQDHVKRKMHNVQKKIDEITALEHRIEMGEKEKLEQNQLSKLDRRAHYEDEMHKLEEELEKLDVTSSSTK</sequence>
<evidence type="ECO:0000259" key="5">
    <source>
        <dbReference type="SMART" id="SM01273"/>
    </source>
</evidence>
<dbReference type="AlphaFoldDB" id="A0AAF3ERK7"/>
<feature type="region of interest" description="Disordered" evidence="4">
    <location>
        <begin position="21"/>
        <end position="41"/>
    </location>
</feature>
<dbReference type="Proteomes" id="UP000887575">
    <property type="component" value="Unassembled WGS sequence"/>
</dbReference>
<dbReference type="PANTHER" id="PTHR22959">
    <property type="entry name" value="PYM PROTEIN"/>
    <property type="match status" value="1"/>
</dbReference>
<dbReference type="GO" id="GO:0005737">
    <property type="term" value="C:cytoplasm"/>
    <property type="evidence" value="ECO:0007669"/>
    <property type="project" value="TreeGrafter"/>
</dbReference>
<name>A0AAF3ERK7_9BILA</name>
<proteinExistence type="inferred from homology"/>
<reference evidence="7" key="1">
    <citation type="submission" date="2024-02" db="UniProtKB">
        <authorList>
            <consortium name="WormBaseParasite"/>
        </authorList>
    </citation>
    <scope>IDENTIFICATION</scope>
</reference>
<dbReference type="GO" id="GO:0003723">
    <property type="term" value="F:RNA binding"/>
    <property type="evidence" value="ECO:0007669"/>
    <property type="project" value="TreeGrafter"/>
</dbReference>
<feature type="compositionally biased region" description="Polar residues" evidence="4">
    <location>
        <begin position="22"/>
        <end position="31"/>
    </location>
</feature>
<accession>A0AAF3ERK7</accession>
<protein>
    <recommendedName>
        <fullName evidence="2">Partner of Y14 and mago</fullName>
    </recommendedName>
</protein>
<dbReference type="PANTHER" id="PTHR22959:SF0">
    <property type="entry name" value="PARTNER OF Y14 AND MAGO"/>
    <property type="match status" value="1"/>
</dbReference>
<dbReference type="GO" id="GO:0035145">
    <property type="term" value="C:exon-exon junction complex"/>
    <property type="evidence" value="ECO:0007669"/>
    <property type="project" value="TreeGrafter"/>
</dbReference>
<feature type="coiled-coil region" evidence="3">
    <location>
        <begin position="136"/>
        <end position="189"/>
    </location>
</feature>
<organism evidence="6 7">
    <name type="scientific">Mesorhabditis belari</name>
    <dbReference type="NCBI Taxonomy" id="2138241"/>
    <lineage>
        <taxon>Eukaryota</taxon>
        <taxon>Metazoa</taxon>
        <taxon>Ecdysozoa</taxon>
        <taxon>Nematoda</taxon>
        <taxon>Chromadorea</taxon>
        <taxon>Rhabditida</taxon>
        <taxon>Rhabditina</taxon>
        <taxon>Rhabditomorpha</taxon>
        <taxon>Rhabditoidea</taxon>
        <taxon>Rhabditidae</taxon>
        <taxon>Mesorhabditinae</taxon>
        <taxon>Mesorhabditis</taxon>
    </lineage>
</organism>
<dbReference type="InterPro" id="IPR036348">
    <property type="entry name" value="WIBG_N_sf"/>
</dbReference>
<dbReference type="GO" id="GO:1903259">
    <property type="term" value="P:exon-exon junction complex disassembly"/>
    <property type="evidence" value="ECO:0007669"/>
    <property type="project" value="InterPro"/>
</dbReference>
<feature type="domain" description="WIBG Mago-binding" evidence="5">
    <location>
        <begin position="43"/>
        <end position="69"/>
    </location>
</feature>
<evidence type="ECO:0000256" key="2">
    <source>
        <dbReference type="ARBA" id="ARBA00018898"/>
    </source>
</evidence>
<dbReference type="Pfam" id="PF09282">
    <property type="entry name" value="Mago-bind"/>
    <property type="match status" value="1"/>
</dbReference>
<evidence type="ECO:0000313" key="6">
    <source>
        <dbReference type="Proteomes" id="UP000887575"/>
    </source>
</evidence>